<accession>A0A2K1XC60</accession>
<gene>
    <name evidence="1" type="ORF">POPTR_016G072400</name>
</gene>
<dbReference type="AlphaFoldDB" id="A0A2K1XC60"/>
<dbReference type="InParanoid" id="A0A2K1XC60"/>
<organism evidence="1 2">
    <name type="scientific">Populus trichocarpa</name>
    <name type="common">Western balsam poplar</name>
    <name type="synonym">Populus balsamifera subsp. trichocarpa</name>
    <dbReference type="NCBI Taxonomy" id="3694"/>
    <lineage>
        <taxon>Eukaryota</taxon>
        <taxon>Viridiplantae</taxon>
        <taxon>Streptophyta</taxon>
        <taxon>Embryophyta</taxon>
        <taxon>Tracheophyta</taxon>
        <taxon>Spermatophyta</taxon>
        <taxon>Magnoliopsida</taxon>
        <taxon>eudicotyledons</taxon>
        <taxon>Gunneridae</taxon>
        <taxon>Pentapetalae</taxon>
        <taxon>rosids</taxon>
        <taxon>fabids</taxon>
        <taxon>Malpighiales</taxon>
        <taxon>Salicaceae</taxon>
        <taxon>Saliceae</taxon>
        <taxon>Populus</taxon>
    </lineage>
</organism>
<evidence type="ECO:0000313" key="1">
    <source>
        <dbReference type="EMBL" id="PNS98357.1"/>
    </source>
</evidence>
<evidence type="ECO:0000313" key="2">
    <source>
        <dbReference type="Proteomes" id="UP000006729"/>
    </source>
</evidence>
<keyword evidence="2" id="KW-1185">Reference proteome</keyword>
<reference evidence="1 2" key="1">
    <citation type="journal article" date="2006" name="Science">
        <title>The genome of black cottonwood, Populus trichocarpa (Torr. &amp; Gray).</title>
        <authorList>
            <person name="Tuskan G.A."/>
            <person name="Difazio S."/>
            <person name="Jansson S."/>
            <person name="Bohlmann J."/>
            <person name="Grigoriev I."/>
            <person name="Hellsten U."/>
            <person name="Putnam N."/>
            <person name="Ralph S."/>
            <person name="Rombauts S."/>
            <person name="Salamov A."/>
            <person name="Schein J."/>
            <person name="Sterck L."/>
            <person name="Aerts A."/>
            <person name="Bhalerao R.R."/>
            <person name="Bhalerao R.P."/>
            <person name="Blaudez D."/>
            <person name="Boerjan W."/>
            <person name="Brun A."/>
            <person name="Brunner A."/>
            <person name="Busov V."/>
            <person name="Campbell M."/>
            <person name="Carlson J."/>
            <person name="Chalot M."/>
            <person name="Chapman J."/>
            <person name="Chen G.L."/>
            <person name="Cooper D."/>
            <person name="Coutinho P.M."/>
            <person name="Couturier J."/>
            <person name="Covert S."/>
            <person name="Cronk Q."/>
            <person name="Cunningham R."/>
            <person name="Davis J."/>
            <person name="Degroeve S."/>
            <person name="Dejardin A."/>
            <person name="Depamphilis C."/>
            <person name="Detter J."/>
            <person name="Dirks B."/>
            <person name="Dubchak I."/>
            <person name="Duplessis S."/>
            <person name="Ehlting J."/>
            <person name="Ellis B."/>
            <person name="Gendler K."/>
            <person name="Goodstein D."/>
            <person name="Gribskov M."/>
            <person name="Grimwood J."/>
            <person name="Groover A."/>
            <person name="Gunter L."/>
            <person name="Hamberger B."/>
            <person name="Heinze B."/>
            <person name="Helariutta Y."/>
            <person name="Henrissat B."/>
            <person name="Holligan D."/>
            <person name="Holt R."/>
            <person name="Huang W."/>
            <person name="Islam-Faridi N."/>
            <person name="Jones S."/>
            <person name="Jones-Rhoades M."/>
            <person name="Jorgensen R."/>
            <person name="Joshi C."/>
            <person name="Kangasjarvi J."/>
            <person name="Karlsson J."/>
            <person name="Kelleher C."/>
            <person name="Kirkpatrick R."/>
            <person name="Kirst M."/>
            <person name="Kohler A."/>
            <person name="Kalluri U."/>
            <person name="Larimer F."/>
            <person name="Leebens-Mack J."/>
            <person name="Leple J.C."/>
            <person name="Locascio P."/>
            <person name="Lou Y."/>
            <person name="Lucas S."/>
            <person name="Martin F."/>
            <person name="Montanini B."/>
            <person name="Napoli C."/>
            <person name="Nelson D.R."/>
            <person name="Nelson C."/>
            <person name="Nieminen K."/>
            <person name="Nilsson O."/>
            <person name="Pereda V."/>
            <person name="Peter G."/>
            <person name="Philippe R."/>
            <person name="Pilate G."/>
            <person name="Poliakov A."/>
            <person name="Razumovskaya J."/>
            <person name="Richardson P."/>
            <person name="Rinaldi C."/>
            <person name="Ritland K."/>
            <person name="Rouze P."/>
            <person name="Ryaboy D."/>
            <person name="Schmutz J."/>
            <person name="Schrader J."/>
            <person name="Segerman B."/>
            <person name="Shin H."/>
            <person name="Siddiqui A."/>
            <person name="Sterky F."/>
            <person name="Terry A."/>
            <person name="Tsai C.J."/>
            <person name="Uberbacher E."/>
            <person name="Unneberg P."/>
            <person name="Vahala J."/>
            <person name="Wall K."/>
            <person name="Wessler S."/>
            <person name="Yang G."/>
            <person name="Yin T."/>
            <person name="Douglas C."/>
            <person name="Marra M."/>
            <person name="Sandberg G."/>
            <person name="Van de Peer Y."/>
            <person name="Rokhsar D."/>
        </authorList>
    </citation>
    <scope>NUCLEOTIDE SEQUENCE [LARGE SCALE GENOMIC DNA]</scope>
    <source>
        <strain evidence="2">cv. Nisqually</strain>
    </source>
</reference>
<dbReference type="Proteomes" id="UP000006729">
    <property type="component" value="Chromosome 16"/>
</dbReference>
<sequence length="250" mass="27050">MELRPDPVGLRLYPDLRGLVFGSFDSRTQRGWVLSRSDPRGLGPSVSGPKGISVWVLRCQDQKGVGVGPYLDPRGVAGWVYVWTQRGWSLGSSMSDPRGLGLGPSIPNPSWFGGWVVSRPKGDEGWAGGDPRGLGDGSMSRPKWGGSTSASYGVGVWVLWWPDPRGLGPFASRPKGFGFVRAVTQGGLTVGSVSGPKGGLWFGSFRVRTQGGWVRVRPKRVFVPGVFVYSYSTPCLHQMCNPQLNESLRT</sequence>
<protein>
    <submittedName>
        <fullName evidence="1">Uncharacterized protein</fullName>
    </submittedName>
</protein>
<name>A0A2K1XC60_POPTR</name>
<proteinExistence type="predicted"/>
<dbReference type="EMBL" id="CM009305">
    <property type="protein sequence ID" value="PNS98357.1"/>
    <property type="molecule type" value="Genomic_DNA"/>
</dbReference>